<evidence type="ECO:0000256" key="21">
    <source>
        <dbReference type="PIRNR" id="PIRNR010354"/>
    </source>
</evidence>
<evidence type="ECO:0000256" key="19">
    <source>
        <dbReference type="ARBA" id="ARBA00049353"/>
    </source>
</evidence>
<feature type="region of interest" description="Disordered" evidence="24">
    <location>
        <begin position="1290"/>
        <end position="1340"/>
    </location>
</feature>
<dbReference type="PROSITE" id="PS51058">
    <property type="entry name" value="ZF_CXXC"/>
    <property type="match status" value="1"/>
</dbReference>
<dbReference type="SMART" id="SM00249">
    <property type="entry name" value="PHD"/>
    <property type="match status" value="4"/>
</dbReference>
<dbReference type="Pfam" id="PF02008">
    <property type="entry name" value="zf-CXXC"/>
    <property type="match status" value="1"/>
</dbReference>
<keyword evidence="10" id="KW-0862">Zinc</keyword>
<feature type="domain" description="PHD-type" evidence="26">
    <location>
        <begin position="1828"/>
        <end position="1889"/>
    </location>
</feature>
<feature type="compositionally biased region" description="Polar residues" evidence="24">
    <location>
        <begin position="2416"/>
        <end position="2425"/>
    </location>
</feature>
<dbReference type="GO" id="GO:0035097">
    <property type="term" value="C:histone methyltransferase complex"/>
    <property type="evidence" value="ECO:0007669"/>
    <property type="project" value="InterPro"/>
</dbReference>
<feature type="compositionally biased region" description="Basic and acidic residues" evidence="24">
    <location>
        <begin position="4232"/>
        <end position="4243"/>
    </location>
</feature>
<feature type="compositionally biased region" description="Basic and acidic residues" evidence="24">
    <location>
        <begin position="1427"/>
        <end position="1449"/>
    </location>
</feature>
<feature type="region of interest" description="Disordered" evidence="24">
    <location>
        <begin position="1219"/>
        <end position="1250"/>
    </location>
</feature>
<dbReference type="Pfam" id="PF13771">
    <property type="entry name" value="zf-HC5HC2H"/>
    <property type="match status" value="1"/>
</dbReference>
<keyword evidence="30" id="KW-1185">Reference proteome</keyword>
<feature type="region of interest" description="Disordered" evidence="24">
    <location>
        <begin position="71"/>
        <end position="376"/>
    </location>
</feature>
<evidence type="ECO:0000259" key="25">
    <source>
        <dbReference type="PROSITE" id="PS50014"/>
    </source>
</evidence>
<feature type="compositionally biased region" description="Pro residues" evidence="24">
    <location>
        <begin position="507"/>
        <end position="517"/>
    </location>
</feature>
<dbReference type="PANTHER" id="PTHR45838">
    <property type="entry name" value="HISTONE-LYSINE-N-METHYLTRANSFERASE 2 KMT2 FAMILY MEMBER"/>
    <property type="match status" value="1"/>
</dbReference>
<feature type="compositionally biased region" description="Low complexity" evidence="24">
    <location>
        <begin position="676"/>
        <end position="687"/>
    </location>
</feature>
<dbReference type="PANTHER" id="PTHR45838:SF2">
    <property type="entry name" value="HISTONE-LYSINE N-METHYLTRANSFERASE 2A"/>
    <property type="match status" value="1"/>
</dbReference>
<feature type="domain" description="PHD-type" evidence="28">
    <location>
        <begin position="2135"/>
        <end position="2243"/>
    </location>
</feature>
<feature type="region of interest" description="Disordered" evidence="24">
    <location>
        <begin position="1381"/>
        <end position="1654"/>
    </location>
</feature>
<dbReference type="GO" id="GO:0032259">
    <property type="term" value="P:methylation"/>
    <property type="evidence" value="ECO:0007669"/>
    <property type="project" value="UniProtKB-KW"/>
</dbReference>
<feature type="compositionally biased region" description="Polar residues" evidence="24">
    <location>
        <begin position="3527"/>
        <end position="3546"/>
    </location>
</feature>
<evidence type="ECO:0000256" key="16">
    <source>
        <dbReference type="ARBA" id="ARBA00023125"/>
    </source>
</evidence>
<dbReference type="Proteomes" id="UP000298787">
    <property type="component" value="Chromosome 13"/>
</dbReference>
<feature type="compositionally biased region" description="Low complexity" evidence="24">
    <location>
        <begin position="3807"/>
        <end position="3820"/>
    </location>
</feature>
<dbReference type="InterPro" id="IPR044133">
    <property type="entry name" value="KMT2A_PHD3"/>
</dbReference>
<protein>
    <recommendedName>
        <fullName evidence="21">Histone-lysine N-methyltransferase</fullName>
        <ecNumber evidence="21">2.1.1.364</ecNumber>
    </recommendedName>
</protein>
<keyword evidence="17 21" id="KW-0804">Transcription</keyword>
<evidence type="ECO:0000256" key="15">
    <source>
        <dbReference type="ARBA" id="ARBA00023117"/>
    </source>
</evidence>
<dbReference type="PIRSF" id="PIRSF010354">
    <property type="entry name" value="Methyltransferase_trithorax"/>
    <property type="match status" value="1"/>
</dbReference>
<feature type="compositionally biased region" description="Pro residues" evidence="24">
    <location>
        <begin position="688"/>
        <end position="701"/>
    </location>
</feature>
<dbReference type="InterPro" id="IPR019787">
    <property type="entry name" value="Znf_PHD-finger"/>
</dbReference>
<evidence type="ECO:0000256" key="12">
    <source>
        <dbReference type="ARBA" id="ARBA00022853"/>
    </source>
</evidence>
<comment type="catalytic activity">
    <reaction evidence="20">
        <text>N(6)-methyl-L-lysyl(4)-[histone H3] + S-adenosyl-L-methionine = N(6),N(6)-dimethyl-L-lysyl(4)-[histone H3] + S-adenosyl-L-homocysteine + H(+)</text>
        <dbReference type="Rhea" id="RHEA:60268"/>
        <dbReference type="Rhea" id="RHEA-COMP:15540"/>
        <dbReference type="Rhea" id="RHEA-COMP:15543"/>
        <dbReference type="ChEBI" id="CHEBI:15378"/>
        <dbReference type="ChEBI" id="CHEBI:57856"/>
        <dbReference type="ChEBI" id="CHEBI:59789"/>
        <dbReference type="ChEBI" id="CHEBI:61929"/>
        <dbReference type="ChEBI" id="CHEBI:61976"/>
    </reaction>
    <physiologicalReaction direction="left-to-right" evidence="20">
        <dbReference type="Rhea" id="RHEA:60269"/>
    </physiologicalReaction>
</comment>
<gene>
    <name evidence="29" type="ORF">D9C73_015166</name>
</gene>
<dbReference type="PROSITE" id="PS51805">
    <property type="entry name" value="EPHD"/>
    <property type="match status" value="1"/>
</dbReference>
<dbReference type="InterPro" id="IPR017956">
    <property type="entry name" value="AT_hook_DNA-bd_motif"/>
</dbReference>
<dbReference type="FunFam" id="3.30.40.10:FF:000002">
    <property type="entry name" value="Histone-lysine N-methyltransferase"/>
    <property type="match status" value="1"/>
</dbReference>
<evidence type="ECO:0000256" key="1">
    <source>
        <dbReference type="ARBA" id="ARBA00004123"/>
    </source>
</evidence>
<keyword evidence="4 21" id="KW-0489">Methyltransferase</keyword>
<evidence type="ECO:0000256" key="23">
    <source>
        <dbReference type="PROSITE-ProRule" id="PRU00509"/>
    </source>
</evidence>
<keyword evidence="11" id="KW-0832">Ubl conjugation</keyword>
<feature type="compositionally biased region" description="Low complexity" evidence="24">
    <location>
        <begin position="1115"/>
        <end position="1127"/>
    </location>
</feature>
<dbReference type="InterPro" id="IPR013083">
    <property type="entry name" value="Znf_RING/FYVE/PHD"/>
</dbReference>
<evidence type="ECO:0000256" key="20">
    <source>
        <dbReference type="ARBA" id="ARBA00050089"/>
    </source>
</evidence>
<feature type="domain" description="PHD-type" evidence="26">
    <location>
        <begin position="1740"/>
        <end position="1795"/>
    </location>
</feature>
<evidence type="ECO:0000256" key="18">
    <source>
        <dbReference type="ARBA" id="ARBA00023242"/>
    </source>
</evidence>
<evidence type="ECO:0000256" key="11">
    <source>
        <dbReference type="ARBA" id="ARBA00022843"/>
    </source>
</evidence>
<sequence length="4261" mass="456912">MAHSCRWRFPARPGGSSNSGTGRRAGRIRVTASLRNVSGAHPNAAGLGPGFDAALQVSSVIGSNLQKFRDVLGESSDSSSGEEEAFGGFGTVAEQKRIQSPSTTSSAGLPIPEKKPRGRPPRALTAQKAAASLPSPSSLPTPTQAKPEGPERPAEKVKRLPGRPPGTGERRRGRPPSSSSKKAWSTGSHAAGEDSRQAGSELGMDTEEDKDRKGTKRTPLGSAQPHDTEAKLPKGGRGESKVTNLKRLRATKLAPFKSRLKTLPGVPRRRRGRPPSAERLKAEAAAAAAAAAAQLSTSIECGEGKPKVFRARGADRGTEPHTPQQAMLRNADGVEDQDSSNPPASPSPSKPGKTVGLRKSPRHRKPVRIVPSSKRTDATIAKQLLQRAKKGAQKRLEKEAVAIGGSGVGTIEAGIRKTPLKNIRQFIMPVVSTVSLRIIKTPKRFIEDEGSFGTPPPHMKMARLETTPTSVSTSAQPTSTTSSSPSPVLVSTTPAVTSTGTTAPIDTLPPPPPPAPTPSVQSTAASLLNNNTNNAANGRFSSSAASCGSSAMSQNSSHLSSAESSRSSSPSLDDSSCDSQVSEATQALSEPEDHSPSSQGEREANLLHSSRPPSPPSEPEPEHVLAERSRRGRRGQAVARGSQSQRVRETLTTGAKKPIISPPTGVLLSSSTLVNSQQASSTASSSSSPPPPPLLTPPQPPQSASSNTAAISEHHPQSPWMSHPFLSGPSVLSSLSDKRSRSILREPTFRWTSLSHPEHQYFSSAKYAKEGLIRKPIFDNFRPPPLTAQDVGLLPQGVSGGGGAAPVPFPAPGSAAGTGTRLFAPLHTHTHHQHPSSSRFDAPLQKRSPLLRAPRFTPSEAHSRIFESVTLQSSSGSSPGSLSPHQTSSSSSRTSRRRRRPATPRGKPHPRSPSHSMTRRSSQIGGQMSGGKGSSDMSVLTGSVSSSNPSSLPGVSASSLATSALTPASFSTFSNISLSMATQGTPDSRRGAVGNPPPLSNTSSSSSPLFHLFPSSAQDTGRGAGKGSKEKSLSVPQEPAPKDKERDSEKTREKEKEKENKREGRKDLEKRSNVSTPDGSPDEPSSLFTVDGRDQEDPLLSLAPKKVPGRKKSTSVDVVSDTASSEVRGLHSAVPMSIAKGRLSKKGRPSEKGAEVEDGEKEKEKQSAPNQQTASLPGQPGRQQLPVSSLGTVLAHAENQPVTDKRVVGLLKKAKDQLFEIKKSKLKPADQTKVQGQESDSSETSVRGPRIKHVCRRAAVALGRNRAVFPDDMPTLSALPWEEREKILSSMGNDDKSSVAGSEEAEPQSPPIKPRETRQKAVQEAPPKKGRRSRRCGQCSGCQVPEDCGICTNCLDKPKFGGRNIKKQCCKMRKCQNLQWMPSKMFLQKQGKGKKDKKKKLSEKKEGLNPVKGPILESVPKPTPAPPKEEPPRKKSETPPLKLVEEKSRQQPSSKQPSPALASSPTQVEPLQAAGAVTAQSQSPVLTADTKQVSVTSSVPSKKGQKPQQSVPTSSSTSSSSSSSTSSSSSSSSSSSPSSSAQNSPAQSTQSHQPSPQQQRPLPSQAPSKKDASPKTSLSEPKKKPQQHSLQPQISTTVSDTVESKQLKKPTSRSVPPSPKQRPKDKPLTAKPPSSSTLNWLSTPSTRGQTKSRAPCDGVHRIRVDFKRDHDVEKVWEAGGLSLLTSVPVTPRVLCFLCASSGNVEFVFCQVCCEPFHLFCLGESERPLQEQFENWCCRRCRFCQACGRQHQKTKQQLLECDKCRNSYHPECLGPNHPTRPTKKKRVWVCTKCVRCKSCGATKPGKSWDAQWSHDFSMCHDCAKLFAKGNFCPLCDKCYDDDDYDSKMMECGRCNHWVHAKCENLTDEMYELLSKLPESVAYTCTKCTERHPAEWRTALERELQGCVRHVLTALLNSRTSSHLLRYRQAVKPPELNPETEESLPSRRSPEGPDPPVLTEVTATPPSDSPPDLESVEKKMDQGRYNSVLEFSDDIVRIIQTAINGDGGQPESRKANSMVKSFFIRQMDRIFPWFKVKESRFWERQNVSANGLLPNAVLPPSLDHNYAQWQERQELSRAEHPHLMKKIIPAPRPKTPGEPDSPTSPPPLPPSLPPPPPLLHDRDDSPELPPPPGVSDNRQCVLCLKYGDENTNEGGRLLYIGQNDWTHVNCALWSAEVFEDDDGSLKNVHMAVLRGKQLRCEKCQKPGATVGCCLTSCTSNYHFMCARQCHCVFLEDKKVYCPKHRDLIKGEVVSGFEVTRRILVDLEGISLRRKWLAGLEPENVHMMIGSMTIDCLGILTELSDCKRKLFPVGYQCSRVYWSTLDARKRCVYTCKILVCHPPVAESDLKNMMAPEENRTIAHSPPPITDFPDPFESPRRSDTLSPANTPKLRVYTRNRHPSYPPCKRSQGPRPMPSPGGTSQPQSHEIVTVGDSLVNPGMRNIDSRRHSSPSLSPSPHHQLNRHRGVTSPPQIMSRPITSPPPLIPSPARDPERSKHLSKDSAKSPVQRDDDRVRQISMDRNRHQSSRDQALRDADKGRGSSQDQPSKDLDRNRSSREHMQKDSEKGEIPAKDSEKRRSLSKDSGLKESERGRPLSRDPLRDSEKGRQMNRDSEKGRQTSRESSNRETEKSKSSSRDASYKDMEKARSLSRDAGMRDSEKHKQYSRETGKDSGQGKDRLSSRDTDKSRPPSRDSSYRSTEKNKDSGSGKDSHLGSQSKLVGGESKSPRLAPAGSGQSSPPVGTAVLTGQQRGGSVKQTDKQGKHGGKDQDVPGNLSLLPRHRSTPTNTTQSKASSGKESSSGTGNLMPTSLHKDSVVGKSGSPQSSYQKSNARKSNDYSSGPATAAAMKPMWPSRTPAEDDVVKRGSMHLASPAAASAAKDKHPKVKTAGSREVSKDREREKSLQNSNSSNKIPFLNNNTKATGSSNTHATNPSSHNSSNSKAPVLGNSTKAHGKAQGEKSENQGGDRSSSKSRENYSCPERKNSSSLDNLQQLQQGGLAPEKGVKTSSQSHTKPTTNQLSSREKRRPVKPPSVPLLKTDIKTDPNGTSTVGGISSSCPTTTTSTVSPAGQGTRRSARSALLSSPSASSSDSSESDTQTQTEEDDLHKGHSRGERRDHHGLLAQGTEDEGDGPEDDHDRGMDDKHHEDDSDGSGSAKRRYPRRSARARSNMFFGLTPFYGVRSYGEEDLPFYSSGDGAGAMLKRRTGGRKKSAEGQVDGADDMSTTSSSGDSGEDDDSGIKQRGKDPYYYNFTRTIINPGEGLPSIEGIDQCLGRGSQLQRFLKDEEQQQQRAQGKAEEDMLSALSLGKQRIGQLDGVDDGSESDTSICTTSTTTTTATSSSTPHKSTPKRRGRERHSEKPDSHDSSKEADNGGGAVSGNTREGRKNQKENCLPLGGGVKSQPQSQGQDPLEAQLSLSTDLLKSDSDNNNSDDCGNILPSDIMEFVLNTPSMSMQALGQQSESSSSELLLDEGYVDVNRRKDILFDDFSQQMPSAESGGVVESSVNSSISVEEPYLPLELPSDLSVLTTRSPSVSTSQNHTAGSLISDTSDRSMLGLTTDTETISGEKSGDKKRAGPGVSPSENQRDATALGNRDTQVTEGHMTPEQFIPSPAIGQVVEPPGNQDVPRSSGTPGLPSSPSLPQKYISASAAAAGSPSPVPGPGPSQAQVSSPAVIKPGPDKLIVVSPQFHPLYVLQPVPNGVTQKISATGVMDTSSQPVLSSMTLTPGLNTGLSTAQSIFPAGGKVLGTMSHPSQIHTFTGATQTGFQTGIPSTTSGILIGLHDQPQILVSEAGRHHELGHSVAIVSSPSSLTSSPTVLASAHGKKRPISRLPRKSKKLARSRSQPTLAPSEVGPPNMTLINLSSPQITASIPGQPGGLVELSTLSTSQRKVPNIIKRPKPGGVMYLDPTTILQQRIPGPAQPGILGHDSSTHLLPCTVSGLSPSQSVLNVVSVPSRGATGLLAPGSVSLSTPVLSSTEITGPISNLLFKAGPHGLGLSDQPMVLQAPGGPPLMSQLSSSVQTSIASSICVLPSQQTISMTVNQQGETEGGNVHLQHQSQSVNRAQTVDSCPNTTVTLAAGPANPLSPAKGRVGVFTQASAHSQSSRTTPISRSLEQRPPNSTAAVALLGAEKGKQKTKRSRQSTDVTSVKKLKASQAEEHQINPAGRHSRELSSPEPMDTGKPTDKGTNKSVLGKKKASEGPVLPGKVVGKEKPSSAGAAGSLAVASPPDQDGNSRDTGLDSKPKKGIIFEILQRGRLPHPL</sequence>
<name>A0A4V6AQM0_COLLU</name>
<feature type="compositionally biased region" description="Low complexity" evidence="24">
    <location>
        <begin position="2448"/>
        <end position="2457"/>
    </location>
</feature>
<feature type="compositionally biased region" description="Low complexity" evidence="24">
    <location>
        <begin position="3220"/>
        <end position="3229"/>
    </location>
</feature>
<feature type="compositionally biased region" description="Polar residues" evidence="24">
    <location>
        <begin position="3004"/>
        <end position="3019"/>
    </location>
</feature>
<dbReference type="FunFam" id="3.30.40.10:FF:000089">
    <property type="entry name" value="Histone-lysine N-methyltransferase"/>
    <property type="match status" value="1"/>
</dbReference>
<dbReference type="CDD" id="cd15592">
    <property type="entry name" value="PHD3_KMT2A"/>
    <property type="match status" value="1"/>
</dbReference>
<feature type="compositionally biased region" description="Polar residues" evidence="24">
    <location>
        <begin position="4097"/>
        <end position="4122"/>
    </location>
</feature>
<feature type="compositionally biased region" description="Acidic residues" evidence="24">
    <location>
        <begin position="3124"/>
        <end position="3133"/>
    </location>
</feature>
<evidence type="ECO:0000313" key="29">
    <source>
        <dbReference type="EMBL" id="TKS81062.1"/>
    </source>
</evidence>
<dbReference type="Pfam" id="PF00628">
    <property type="entry name" value="PHD"/>
    <property type="match status" value="2"/>
</dbReference>
<dbReference type="STRING" id="240159.A0A4V6AQM0"/>
<keyword evidence="13" id="KW-0007">Acetylation</keyword>
<keyword evidence="5 21" id="KW-0808">Transferase</keyword>
<dbReference type="SUPFAM" id="SSF57903">
    <property type="entry name" value="FYVE/PHD zinc finger"/>
    <property type="match status" value="3"/>
</dbReference>
<evidence type="ECO:0000256" key="3">
    <source>
        <dbReference type="ARBA" id="ARBA00022553"/>
    </source>
</evidence>
<feature type="compositionally biased region" description="Low complexity" evidence="24">
    <location>
        <begin position="3076"/>
        <end position="3098"/>
    </location>
</feature>
<feature type="domain" description="Bromo" evidence="25">
    <location>
        <begin position="1967"/>
        <end position="2011"/>
    </location>
</feature>
<dbReference type="InterPro" id="IPR011011">
    <property type="entry name" value="Znf_FYVE_PHD"/>
</dbReference>
<keyword evidence="2" id="KW-1017">Isopeptide bond</keyword>
<feature type="compositionally biased region" description="Low complexity" evidence="24">
    <location>
        <begin position="283"/>
        <end position="293"/>
    </location>
</feature>
<comment type="catalytic activity">
    <reaction evidence="19">
        <text>L-lysyl(4)-[histone H3] + S-adenosyl-L-methionine = N(6)-methyl-L-lysyl(4)-[histone H3] + S-adenosyl-L-homocysteine + H(+)</text>
        <dbReference type="Rhea" id="RHEA:60264"/>
        <dbReference type="Rhea" id="RHEA-COMP:15543"/>
        <dbReference type="Rhea" id="RHEA-COMP:15547"/>
        <dbReference type="ChEBI" id="CHEBI:15378"/>
        <dbReference type="ChEBI" id="CHEBI:29969"/>
        <dbReference type="ChEBI" id="CHEBI:57856"/>
        <dbReference type="ChEBI" id="CHEBI:59789"/>
        <dbReference type="ChEBI" id="CHEBI:61929"/>
        <dbReference type="EC" id="2.1.1.364"/>
    </reaction>
    <physiologicalReaction direction="left-to-right" evidence="19">
        <dbReference type="Rhea" id="RHEA:60265"/>
    </physiologicalReaction>
</comment>
<feature type="compositionally biased region" description="Low complexity" evidence="24">
    <location>
        <begin position="4214"/>
        <end position="4226"/>
    </location>
</feature>
<dbReference type="CDD" id="cd05493">
    <property type="entry name" value="Bromo_ALL-1"/>
    <property type="match status" value="1"/>
</dbReference>
<feature type="region of interest" description="Disordered" evidence="24">
    <location>
        <begin position="1"/>
        <end position="26"/>
    </location>
</feature>
<evidence type="ECO:0000256" key="14">
    <source>
        <dbReference type="ARBA" id="ARBA00023015"/>
    </source>
</evidence>
<feature type="region of interest" description="Disordered" evidence="24">
    <location>
        <begin position="980"/>
        <end position="1206"/>
    </location>
</feature>
<feature type="compositionally biased region" description="Basic and acidic residues" evidence="24">
    <location>
        <begin position="302"/>
        <end position="319"/>
    </location>
</feature>
<feature type="compositionally biased region" description="Basic and acidic residues" evidence="24">
    <location>
        <begin position="148"/>
        <end position="158"/>
    </location>
</feature>
<feature type="compositionally biased region" description="Basic and acidic residues" evidence="24">
    <location>
        <begin position="1040"/>
        <end position="1072"/>
    </location>
</feature>
<feature type="compositionally biased region" description="Pro residues" evidence="24">
    <location>
        <begin position="2100"/>
        <end position="2116"/>
    </location>
</feature>
<evidence type="ECO:0000313" key="30">
    <source>
        <dbReference type="Proteomes" id="UP000298787"/>
    </source>
</evidence>
<feature type="compositionally biased region" description="Low complexity" evidence="24">
    <location>
        <begin position="129"/>
        <end position="145"/>
    </location>
</feature>
<feature type="region of interest" description="Disordered" evidence="24">
    <location>
        <begin position="2086"/>
        <end position="2132"/>
    </location>
</feature>
<evidence type="ECO:0000256" key="22">
    <source>
        <dbReference type="PROSITE-ProRule" id="PRU00035"/>
    </source>
</evidence>
<feature type="compositionally biased region" description="Basic and acidic residues" evidence="24">
    <location>
        <begin position="620"/>
        <end position="629"/>
    </location>
</feature>
<feature type="compositionally biased region" description="Basic and acidic residues" evidence="24">
    <location>
        <begin position="1219"/>
        <end position="1230"/>
    </location>
</feature>
<dbReference type="SMART" id="SM00541">
    <property type="entry name" value="FYRN"/>
    <property type="match status" value="1"/>
</dbReference>
<evidence type="ECO:0000259" key="26">
    <source>
        <dbReference type="PROSITE" id="PS50016"/>
    </source>
</evidence>
<feature type="region of interest" description="Disordered" evidence="24">
    <location>
        <begin position="3312"/>
        <end position="3409"/>
    </location>
</feature>
<keyword evidence="6 21" id="KW-0949">S-adenosyl-L-methionine</keyword>
<feature type="compositionally biased region" description="Low complexity" evidence="24">
    <location>
        <begin position="466"/>
        <end position="506"/>
    </location>
</feature>
<feature type="region of interest" description="Disordered" evidence="24">
    <location>
        <begin position="3807"/>
        <end position="3858"/>
    </location>
</feature>
<evidence type="ECO:0000256" key="5">
    <source>
        <dbReference type="ARBA" id="ARBA00022679"/>
    </source>
</evidence>
<proteinExistence type="inferred from homology"/>
<feature type="region of interest" description="Disordered" evidence="24">
    <location>
        <begin position="447"/>
        <end position="522"/>
    </location>
</feature>
<feature type="region of interest" description="Disordered" evidence="24">
    <location>
        <begin position="3201"/>
        <end position="3244"/>
    </location>
</feature>
<keyword evidence="7" id="KW-0479">Metal-binding</keyword>
<keyword evidence="15 22" id="KW-0103">Bromodomain</keyword>
<feature type="compositionally biased region" description="Polar residues" evidence="24">
    <location>
        <begin position="1167"/>
        <end position="1191"/>
    </location>
</feature>
<feature type="compositionally biased region" description="Basic and acidic residues" evidence="24">
    <location>
        <begin position="591"/>
        <end position="605"/>
    </location>
</feature>
<evidence type="ECO:0000256" key="2">
    <source>
        <dbReference type="ARBA" id="ARBA00022499"/>
    </source>
</evidence>
<feature type="compositionally biased region" description="Basic and acidic residues" evidence="24">
    <location>
        <begin position="2488"/>
        <end position="2537"/>
    </location>
</feature>
<dbReference type="InterPro" id="IPR001487">
    <property type="entry name" value="Bromodomain"/>
</dbReference>
<dbReference type="InterPro" id="IPR003888">
    <property type="entry name" value="FYrich_N"/>
</dbReference>
<dbReference type="Pfam" id="PF05964">
    <property type="entry name" value="FYRN"/>
    <property type="match status" value="1"/>
</dbReference>
<dbReference type="Gene3D" id="1.20.920.10">
    <property type="entry name" value="Bromodomain-like"/>
    <property type="match status" value="1"/>
</dbReference>
<organism evidence="29 30">
    <name type="scientific">Collichthys lucidus</name>
    <name type="common">Big head croaker</name>
    <name type="synonym">Sciaena lucida</name>
    <dbReference type="NCBI Taxonomy" id="240159"/>
    <lineage>
        <taxon>Eukaryota</taxon>
        <taxon>Metazoa</taxon>
        <taxon>Chordata</taxon>
        <taxon>Craniata</taxon>
        <taxon>Vertebrata</taxon>
        <taxon>Euteleostomi</taxon>
        <taxon>Actinopterygii</taxon>
        <taxon>Neopterygii</taxon>
        <taxon>Teleostei</taxon>
        <taxon>Neoteleostei</taxon>
        <taxon>Acanthomorphata</taxon>
        <taxon>Eupercaria</taxon>
        <taxon>Sciaenidae</taxon>
        <taxon>Collichthys</taxon>
    </lineage>
</organism>
<dbReference type="InterPro" id="IPR042025">
    <property type="entry name" value="KMT2A_PHD2"/>
</dbReference>
<feature type="compositionally biased region" description="Basic and acidic residues" evidence="24">
    <location>
        <begin position="2967"/>
        <end position="2982"/>
    </location>
</feature>
<feature type="region of interest" description="Disordered" evidence="24">
    <location>
        <begin position="543"/>
        <end position="739"/>
    </location>
</feature>
<feature type="compositionally biased region" description="Basic and acidic residues" evidence="24">
    <location>
        <begin position="1148"/>
        <end position="1166"/>
    </location>
</feature>
<feature type="compositionally biased region" description="Polar residues" evidence="24">
    <location>
        <begin position="3043"/>
        <end position="3052"/>
    </location>
</feature>
<reference evidence="29 30" key="1">
    <citation type="submission" date="2019-01" db="EMBL/GenBank/DDBJ databases">
        <title>Genome Assembly of Collichthys lucidus.</title>
        <authorList>
            <person name="Cai M."/>
            <person name="Xiao S."/>
        </authorList>
    </citation>
    <scope>NUCLEOTIDE SEQUENCE [LARGE SCALE GENOMIC DNA]</scope>
    <source>
        <strain evidence="29">JT15FE1705JMU</strain>
        <tissue evidence="29">Muscle</tissue>
    </source>
</reference>
<keyword evidence="8" id="KW-0677">Repeat</keyword>
<feature type="compositionally biased region" description="Low complexity" evidence="24">
    <location>
        <begin position="1507"/>
        <end position="1567"/>
    </location>
</feature>
<evidence type="ECO:0000256" key="24">
    <source>
        <dbReference type="SAM" id="MobiDB-lite"/>
    </source>
</evidence>
<feature type="compositionally biased region" description="Polar residues" evidence="24">
    <location>
        <begin position="913"/>
        <end position="926"/>
    </location>
</feature>
<dbReference type="Gene3D" id="3.30.160.360">
    <property type="match status" value="1"/>
</dbReference>
<feature type="domain" description="CXXC-type" evidence="27">
    <location>
        <begin position="1328"/>
        <end position="1376"/>
    </location>
</feature>
<feature type="compositionally biased region" description="Basic residues" evidence="24">
    <location>
        <begin position="894"/>
        <end position="912"/>
    </location>
</feature>
<feature type="region of interest" description="Disordered" evidence="24">
    <location>
        <begin position="2355"/>
        <end position="3162"/>
    </location>
</feature>
<feature type="compositionally biased region" description="Low complexity" evidence="24">
    <location>
        <begin position="1000"/>
        <end position="1016"/>
    </location>
</feature>
<evidence type="ECO:0000256" key="6">
    <source>
        <dbReference type="ARBA" id="ARBA00022691"/>
    </source>
</evidence>
<feature type="compositionally biased region" description="Basic residues" evidence="24">
    <location>
        <begin position="3821"/>
        <end position="3839"/>
    </location>
</feature>
<dbReference type="CDD" id="cd15590">
    <property type="entry name" value="PHD2_KMT2A"/>
    <property type="match status" value="1"/>
</dbReference>
<dbReference type="InterPro" id="IPR001965">
    <property type="entry name" value="Znf_PHD"/>
</dbReference>
<dbReference type="PROSITE" id="PS50016">
    <property type="entry name" value="ZF_PHD_2"/>
    <property type="match status" value="3"/>
</dbReference>
<feature type="compositionally biased region" description="Polar residues" evidence="24">
    <location>
        <begin position="98"/>
        <end position="107"/>
    </location>
</feature>
<dbReference type="EMBL" id="CM014090">
    <property type="protein sequence ID" value="TKS81062.1"/>
    <property type="molecule type" value="Genomic_DNA"/>
</dbReference>
<feature type="compositionally biased region" description="Low complexity" evidence="24">
    <location>
        <begin position="2983"/>
        <end position="2997"/>
    </location>
</feature>
<accession>A0A4V6AQM0</accession>
<dbReference type="PROSITE" id="PS51542">
    <property type="entry name" value="FYRN"/>
    <property type="match status" value="1"/>
</dbReference>
<feature type="compositionally biased region" description="Low complexity" evidence="24">
    <location>
        <begin position="3053"/>
        <end position="3065"/>
    </location>
</feature>
<dbReference type="EC" id="2.1.1.364" evidence="21"/>
<dbReference type="Gene3D" id="3.30.40.10">
    <property type="entry name" value="Zinc/RING finger domain, C3HC4 (zinc finger)"/>
    <property type="match status" value="3"/>
</dbReference>
<evidence type="ECO:0000256" key="17">
    <source>
        <dbReference type="ARBA" id="ARBA00023163"/>
    </source>
</evidence>
<dbReference type="GO" id="GO:0003677">
    <property type="term" value="F:DNA binding"/>
    <property type="evidence" value="ECO:0007669"/>
    <property type="project" value="UniProtKB-KW"/>
</dbReference>
<feature type="compositionally biased region" description="Low complexity" evidence="24">
    <location>
        <begin position="1450"/>
        <end position="1465"/>
    </location>
</feature>
<feature type="region of interest" description="Disordered" evidence="24">
    <location>
        <begin position="869"/>
        <end position="957"/>
    </location>
</feature>
<feature type="compositionally biased region" description="Basic and acidic residues" evidence="24">
    <location>
        <begin position="3103"/>
        <end position="3118"/>
    </location>
</feature>
<dbReference type="InterPro" id="IPR002857">
    <property type="entry name" value="Znf_CXXC"/>
</dbReference>
<dbReference type="InterPro" id="IPR034732">
    <property type="entry name" value="EPHD"/>
</dbReference>
<keyword evidence="14 21" id="KW-0805">Transcription regulation</keyword>
<evidence type="ECO:0000256" key="13">
    <source>
        <dbReference type="ARBA" id="ARBA00022990"/>
    </source>
</evidence>
<feature type="compositionally biased region" description="Polar residues" evidence="24">
    <location>
        <begin position="1478"/>
        <end position="1500"/>
    </location>
</feature>
<feature type="region of interest" description="Disordered" evidence="24">
    <location>
        <begin position="3603"/>
        <end position="3671"/>
    </location>
</feature>
<feature type="compositionally biased region" description="Basic and acidic residues" evidence="24">
    <location>
        <begin position="3134"/>
        <end position="3146"/>
    </location>
</feature>
<dbReference type="GO" id="GO:0008270">
    <property type="term" value="F:zinc ion binding"/>
    <property type="evidence" value="ECO:0007669"/>
    <property type="project" value="UniProtKB-KW"/>
</dbReference>
<dbReference type="PROSITE" id="PS50014">
    <property type="entry name" value="BROMODOMAIN_2"/>
    <property type="match status" value="1"/>
</dbReference>
<keyword evidence="16" id="KW-0238">DNA-binding</keyword>
<feature type="compositionally biased region" description="Basic and acidic residues" evidence="24">
    <location>
        <begin position="226"/>
        <end position="240"/>
    </location>
</feature>
<dbReference type="InterPro" id="IPR016569">
    <property type="entry name" value="MeTrfase_trithorax"/>
</dbReference>
<feature type="region of interest" description="Disordered" evidence="24">
    <location>
        <begin position="1925"/>
        <end position="1978"/>
    </location>
</feature>
<feature type="region of interest" description="Disordered" evidence="24">
    <location>
        <begin position="3527"/>
        <end position="3589"/>
    </location>
</feature>
<feature type="compositionally biased region" description="Polar residues" evidence="24">
    <location>
        <begin position="3554"/>
        <end position="3564"/>
    </location>
</feature>
<dbReference type="InterPro" id="IPR036427">
    <property type="entry name" value="Bromodomain-like_sf"/>
</dbReference>
<dbReference type="SMART" id="SM00384">
    <property type="entry name" value="AT_hook"/>
    <property type="match status" value="3"/>
</dbReference>
<feature type="compositionally biased region" description="Basic and acidic residues" evidence="24">
    <location>
        <begin position="2755"/>
        <end position="2768"/>
    </location>
</feature>
<dbReference type="SUPFAM" id="SSF47370">
    <property type="entry name" value="Bromodomain"/>
    <property type="match status" value="1"/>
</dbReference>
<comment type="subcellular location">
    <subcellularLocation>
        <location evidence="1 21">Nucleus</location>
    </subcellularLocation>
</comment>
<feature type="domain" description="PHD-type" evidence="26">
    <location>
        <begin position="1692"/>
        <end position="1743"/>
    </location>
</feature>
<keyword evidence="3" id="KW-0597">Phosphoprotein</keyword>
<evidence type="ECO:0000259" key="27">
    <source>
        <dbReference type="PROSITE" id="PS51058"/>
    </source>
</evidence>
<feature type="compositionally biased region" description="Basic and acidic residues" evidence="24">
    <location>
        <begin position="3354"/>
        <end position="3369"/>
    </location>
</feature>
<feature type="region of interest" description="Disordered" evidence="24">
    <location>
        <begin position="4097"/>
        <end position="4246"/>
    </location>
</feature>
<feature type="compositionally biased region" description="Low complexity" evidence="24">
    <location>
        <begin position="2789"/>
        <end position="2800"/>
    </location>
</feature>
<feature type="compositionally biased region" description="Low complexity" evidence="24">
    <location>
        <begin position="873"/>
        <end position="893"/>
    </location>
</feature>
<feature type="compositionally biased region" description="Polar residues" evidence="24">
    <location>
        <begin position="1632"/>
        <end position="1652"/>
    </location>
</feature>
<keyword evidence="12 21" id="KW-0156">Chromatin regulator</keyword>
<evidence type="ECO:0000256" key="7">
    <source>
        <dbReference type="ARBA" id="ARBA00022723"/>
    </source>
</evidence>
<feature type="compositionally biased region" description="Polar residues" evidence="24">
    <location>
        <begin position="1587"/>
        <end position="1601"/>
    </location>
</feature>
<feature type="compositionally biased region" description="Low complexity" evidence="24">
    <location>
        <begin position="543"/>
        <end position="579"/>
    </location>
</feature>
<feature type="compositionally biased region" description="Basic residues" evidence="24">
    <location>
        <begin position="1391"/>
        <end position="1402"/>
    </location>
</feature>
<evidence type="ECO:0000259" key="28">
    <source>
        <dbReference type="PROSITE" id="PS51805"/>
    </source>
</evidence>
<feature type="compositionally biased region" description="Basic and acidic residues" evidence="24">
    <location>
        <begin position="2544"/>
        <end position="2710"/>
    </location>
</feature>
<dbReference type="GO" id="GO:0045893">
    <property type="term" value="P:positive regulation of DNA-templated transcription"/>
    <property type="evidence" value="ECO:0007669"/>
    <property type="project" value="TreeGrafter"/>
</dbReference>
<keyword evidence="18 21" id="KW-0539">Nucleus</keyword>
<feature type="compositionally biased region" description="Low complexity" evidence="24">
    <location>
        <begin position="934"/>
        <end position="957"/>
    </location>
</feature>
<comment type="similarity">
    <text evidence="21">Belongs to the class V-like SAM-binding methyltransferase superfamily. Histone-lysine methyltransferase family. TRX/MLL subfamily.</text>
</comment>
<dbReference type="GO" id="GO:0140945">
    <property type="term" value="F:histone H3K4 monomethyltransferase activity"/>
    <property type="evidence" value="ECO:0007669"/>
    <property type="project" value="UniProtKB-EC"/>
</dbReference>
<evidence type="ECO:0000256" key="10">
    <source>
        <dbReference type="ARBA" id="ARBA00022833"/>
    </source>
</evidence>
<feature type="compositionally biased region" description="Low complexity" evidence="24">
    <location>
        <begin position="3322"/>
        <end position="3344"/>
    </location>
</feature>
<feature type="compositionally biased region" description="Polar residues" evidence="24">
    <location>
        <begin position="1232"/>
        <end position="1245"/>
    </location>
</feature>
<evidence type="ECO:0000256" key="4">
    <source>
        <dbReference type="ARBA" id="ARBA00022603"/>
    </source>
</evidence>
<feature type="compositionally biased region" description="Basic and acidic residues" evidence="24">
    <location>
        <begin position="2891"/>
        <end position="2901"/>
    </location>
</feature>
<dbReference type="FunFam" id="3.30.40.10:FF:000071">
    <property type="entry name" value="Histone-lysine N-methyltransferase"/>
    <property type="match status" value="1"/>
</dbReference>
<keyword evidence="9 23" id="KW-0863">Zinc-finger</keyword>
<feature type="compositionally biased region" description="Low complexity" evidence="24">
    <location>
        <begin position="3625"/>
        <end position="3654"/>
    </location>
</feature>
<dbReference type="Gene3D" id="6.10.250.2390">
    <property type="match status" value="1"/>
</dbReference>
<feature type="compositionally biased region" description="Polar residues" evidence="24">
    <location>
        <begin position="2819"/>
        <end position="2828"/>
    </location>
</feature>
<evidence type="ECO:0000256" key="8">
    <source>
        <dbReference type="ARBA" id="ARBA00022737"/>
    </source>
</evidence>
<feature type="compositionally biased region" description="Polar residues" evidence="24">
    <location>
        <begin position="2902"/>
        <end position="2949"/>
    </location>
</feature>
<dbReference type="FunFam" id="3.30.160.360:FF:000004">
    <property type="entry name" value="Histone-lysine N-methyltransferase"/>
    <property type="match status" value="1"/>
</dbReference>
<evidence type="ECO:0000256" key="9">
    <source>
        <dbReference type="ARBA" id="ARBA00022771"/>
    </source>
</evidence>